<keyword evidence="1" id="KW-0812">Transmembrane</keyword>
<dbReference type="PROSITE" id="PS51257">
    <property type="entry name" value="PROKAR_LIPOPROTEIN"/>
    <property type="match status" value="1"/>
</dbReference>
<evidence type="ECO:0000313" key="3">
    <source>
        <dbReference type="Proteomes" id="UP000540989"/>
    </source>
</evidence>
<accession>A0A7W7ZKF4</accession>
<keyword evidence="1" id="KW-0472">Membrane</keyword>
<keyword evidence="1" id="KW-1133">Transmembrane helix</keyword>
<dbReference type="AlphaFoldDB" id="A0A7W7ZKF4"/>
<sequence>MVVLNKPERRGAVLFALLVSVSVSCLGQGNSLPRQVVIAADCVKGETAEECAARRATDSGIGVGNAFLALPNPNYSRARTACESALVTARTVEQRQAATACFSTATRGIHAEQHREIGISLRDIDTALWKKDFAHAASLSDALRKQYASWPSEMDGPNEYITDQLQMRPGDFSEHPVLYPKLKAFGTWVLNTINYLVSVLKYVVYVLGIGVGLWLVVLAIATKRRNARESCQERDGKNGRTGWRVWNITDKDGTGAAGVIMEALKLGNNTLLRDHYLHQYVAPSLLLSPLPATEQEPGQGITIWWNFLAGRKWSCPIETVPVAEMGRHTFSFEEALDDIDLKVAGTDIRGVFSAYRSLRRWYYQGYPELQATVGSSGEDKDKVATIRLTCNIERGWGGTAATTPSAAAGSARTSVAATAASVAAPLTVGGVAVQTNTISVFASSEPQRFADHLGLAAHRAAFKLFYRLAEPGIHPDHVGAVASFFQGMSLLLLLL</sequence>
<reference evidence="2 3" key="1">
    <citation type="submission" date="2020-08" db="EMBL/GenBank/DDBJ databases">
        <title>Genomic Encyclopedia of Type Strains, Phase IV (KMG-V): Genome sequencing to study the core and pangenomes of soil and plant-associated prokaryotes.</title>
        <authorList>
            <person name="Whitman W."/>
        </authorList>
    </citation>
    <scope>NUCLEOTIDE SEQUENCE [LARGE SCALE GENOMIC DNA]</scope>
    <source>
        <strain evidence="2 3">M8UP14</strain>
    </source>
</reference>
<keyword evidence="3" id="KW-1185">Reference proteome</keyword>
<evidence type="ECO:0000256" key="1">
    <source>
        <dbReference type="SAM" id="Phobius"/>
    </source>
</evidence>
<gene>
    <name evidence="2" type="ORF">HDF16_006291</name>
</gene>
<comment type="caution">
    <text evidence="2">The sequence shown here is derived from an EMBL/GenBank/DDBJ whole genome shotgun (WGS) entry which is preliminary data.</text>
</comment>
<dbReference type="RefSeq" id="WP_184224484.1">
    <property type="nucleotide sequence ID" value="NZ_JACHIP010000053.1"/>
</dbReference>
<organism evidence="2 3">
    <name type="scientific">Granulicella aggregans</name>
    <dbReference type="NCBI Taxonomy" id="474949"/>
    <lineage>
        <taxon>Bacteria</taxon>
        <taxon>Pseudomonadati</taxon>
        <taxon>Acidobacteriota</taxon>
        <taxon>Terriglobia</taxon>
        <taxon>Terriglobales</taxon>
        <taxon>Acidobacteriaceae</taxon>
        <taxon>Granulicella</taxon>
    </lineage>
</organism>
<dbReference type="EMBL" id="JACHIP010000053">
    <property type="protein sequence ID" value="MBB5061555.1"/>
    <property type="molecule type" value="Genomic_DNA"/>
</dbReference>
<dbReference type="Proteomes" id="UP000540989">
    <property type="component" value="Unassembled WGS sequence"/>
</dbReference>
<proteinExistence type="predicted"/>
<protein>
    <submittedName>
        <fullName evidence="2">Uncharacterized protein</fullName>
    </submittedName>
</protein>
<name>A0A7W7ZKF4_9BACT</name>
<evidence type="ECO:0000313" key="2">
    <source>
        <dbReference type="EMBL" id="MBB5061555.1"/>
    </source>
</evidence>
<feature type="transmembrane region" description="Helical" evidence="1">
    <location>
        <begin position="202"/>
        <end position="221"/>
    </location>
</feature>